<evidence type="ECO:0008006" key="3">
    <source>
        <dbReference type="Google" id="ProtNLM"/>
    </source>
</evidence>
<gene>
    <name evidence="1" type="ORF">CEP52_015961</name>
</gene>
<dbReference type="STRING" id="1325735.A0A428S8B7"/>
<keyword evidence="2" id="KW-1185">Reference proteome</keyword>
<dbReference type="CDD" id="cd09917">
    <property type="entry name" value="F-box_SF"/>
    <property type="match status" value="1"/>
</dbReference>
<dbReference type="AlphaFoldDB" id="A0A428S8B7"/>
<dbReference type="SUPFAM" id="SSF81383">
    <property type="entry name" value="F-box domain"/>
    <property type="match status" value="1"/>
</dbReference>
<accession>A0A428S8B7</accession>
<reference evidence="1 2" key="1">
    <citation type="submission" date="2017-06" db="EMBL/GenBank/DDBJ databases">
        <title>Comparative genomic analysis of Ambrosia Fusariam Clade fungi.</title>
        <authorList>
            <person name="Stajich J.E."/>
            <person name="Carrillo J."/>
            <person name="Kijimoto T."/>
            <person name="Eskalen A."/>
            <person name="O'Donnell K."/>
            <person name="Kasson M."/>
        </authorList>
    </citation>
    <scope>NUCLEOTIDE SEQUENCE [LARGE SCALE GENOMIC DNA]</scope>
    <source>
        <strain evidence="1 2">NRRL62579</strain>
    </source>
</reference>
<organism evidence="1 2">
    <name type="scientific">Fusarium oligoseptatum</name>
    <dbReference type="NCBI Taxonomy" id="2604345"/>
    <lineage>
        <taxon>Eukaryota</taxon>
        <taxon>Fungi</taxon>
        <taxon>Dikarya</taxon>
        <taxon>Ascomycota</taxon>
        <taxon>Pezizomycotina</taxon>
        <taxon>Sordariomycetes</taxon>
        <taxon>Hypocreomycetidae</taxon>
        <taxon>Hypocreales</taxon>
        <taxon>Nectriaceae</taxon>
        <taxon>Fusarium</taxon>
        <taxon>Fusarium solani species complex</taxon>
    </lineage>
</organism>
<proteinExistence type="predicted"/>
<sequence>MQEQAALVSASVSVTASEPTLASEPRNPGRLSILPQEILLEIFRALPTFKDKGCFVLTSKYLYLIFNKYLYRSTGETLNWLPVFLAARQGDIAQLNKCKAFGAPANISWNKEHSSRACMSPDIQDGGTPLEEAIMNLQVGTSKYSPLIRAFWMLRKHTIAGLPVDQRRTHRNRYSTFAMEKLRVKAEKARRIVDLLRDAGADLSRKEAANFDDQLHDIVWSRAWQLGYDVIDKWAEKPSKAAWVASFDPNSVTMPKWLRIAQHLGFPR</sequence>
<dbReference type="EMBL" id="NKCK01000307">
    <property type="protein sequence ID" value="RSL85994.1"/>
    <property type="molecule type" value="Genomic_DNA"/>
</dbReference>
<evidence type="ECO:0000313" key="1">
    <source>
        <dbReference type="EMBL" id="RSL85994.1"/>
    </source>
</evidence>
<protein>
    <recommendedName>
        <fullName evidence="3">F-box domain-containing protein</fullName>
    </recommendedName>
</protein>
<dbReference type="Proteomes" id="UP000287144">
    <property type="component" value="Unassembled WGS sequence"/>
</dbReference>
<name>A0A428S8B7_9HYPO</name>
<dbReference type="InterPro" id="IPR036047">
    <property type="entry name" value="F-box-like_dom_sf"/>
</dbReference>
<evidence type="ECO:0000313" key="2">
    <source>
        <dbReference type="Proteomes" id="UP000287144"/>
    </source>
</evidence>
<comment type="caution">
    <text evidence="1">The sequence shown here is derived from an EMBL/GenBank/DDBJ whole genome shotgun (WGS) entry which is preliminary data.</text>
</comment>